<feature type="region of interest" description="Disordered" evidence="1">
    <location>
        <begin position="1"/>
        <end position="27"/>
    </location>
</feature>
<protein>
    <submittedName>
        <fullName evidence="2">Uncharacterized protein</fullName>
    </submittedName>
</protein>
<proteinExistence type="predicted"/>
<comment type="caution">
    <text evidence="2">The sequence shown here is derived from an EMBL/GenBank/DDBJ whole genome shotgun (WGS) entry which is preliminary data.</text>
</comment>
<dbReference type="Proteomes" id="UP001612415">
    <property type="component" value="Unassembled WGS sequence"/>
</dbReference>
<evidence type="ECO:0000313" key="3">
    <source>
        <dbReference type="Proteomes" id="UP001612415"/>
    </source>
</evidence>
<sequence>MRSNATDVHSSVGLVVSAAPAPGRRQPQLLVPGELLGCGRGCRGGDGSPGSGAAGRPGVPGL</sequence>
<dbReference type="RefSeq" id="WP_398656463.1">
    <property type="nucleotide sequence ID" value="NZ_JBITDC010000004.1"/>
</dbReference>
<gene>
    <name evidence="2" type="ORF">ACIA8P_13545</name>
</gene>
<dbReference type="EMBL" id="JBITDC010000004">
    <property type="protein sequence ID" value="MFI5675681.1"/>
    <property type="molecule type" value="Genomic_DNA"/>
</dbReference>
<evidence type="ECO:0000313" key="2">
    <source>
        <dbReference type="EMBL" id="MFI5675681.1"/>
    </source>
</evidence>
<accession>A0ABW7Y008</accession>
<reference evidence="2 3" key="1">
    <citation type="submission" date="2024-10" db="EMBL/GenBank/DDBJ databases">
        <title>The Natural Products Discovery Center: Release of the First 8490 Sequenced Strains for Exploring Actinobacteria Biosynthetic Diversity.</title>
        <authorList>
            <person name="Kalkreuter E."/>
            <person name="Kautsar S.A."/>
            <person name="Yang D."/>
            <person name="Bader C.D."/>
            <person name="Teijaro C.N."/>
            <person name="Fluegel L."/>
            <person name="Davis C.M."/>
            <person name="Simpson J.R."/>
            <person name="Lauterbach L."/>
            <person name="Steele A.D."/>
            <person name="Gui C."/>
            <person name="Meng S."/>
            <person name="Li G."/>
            <person name="Viehrig K."/>
            <person name="Ye F."/>
            <person name="Su P."/>
            <person name="Kiefer A.F."/>
            <person name="Nichols A."/>
            <person name="Cepeda A.J."/>
            <person name="Yan W."/>
            <person name="Fan B."/>
            <person name="Jiang Y."/>
            <person name="Adhikari A."/>
            <person name="Zheng C.-J."/>
            <person name="Schuster L."/>
            <person name="Cowan T.M."/>
            <person name="Smanski M.J."/>
            <person name="Chevrette M.G."/>
            <person name="De Carvalho L.P.S."/>
            <person name="Shen B."/>
        </authorList>
    </citation>
    <scope>NUCLEOTIDE SEQUENCE [LARGE SCALE GENOMIC DNA]</scope>
    <source>
        <strain evidence="2 3">NPDC051599</strain>
    </source>
</reference>
<keyword evidence="3" id="KW-1185">Reference proteome</keyword>
<feature type="region of interest" description="Disordered" evidence="1">
    <location>
        <begin position="40"/>
        <end position="62"/>
    </location>
</feature>
<organism evidence="2 3">
    <name type="scientific">Streptomyces cellulosae</name>
    <dbReference type="NCBI Taxonomy" id="1968"/>
    <lineage>
        <taxon>Bacteria</taxon>
        <taxon>Bacillati</taxon>
        <taxon>Actinomycetota</taxon>
        <taxon>Actinomycetes</taxon>
        <taxon>Kitasatosporales</taxon>
        <taxon>Streptomycetaceae</taxon>
        <taxon>Streptomyces</taxon>
    </lineage>
</organism>
<name>A0ABW7Y008_STRCE</name>
<evidence type="ECO:0000256" key="1">
    <source>
        <dbReference type="SAM" id="MobiDB-lite"/>
    </source>
</evidence>